<organism evidence="2">
    <name type="scientific">uncultured Thiotrichaceae bacterium</name>
    <dbReference type="NCBI Taxonomy" id="298394"/>
    <lineage>
        <taxon>Bacteria</taxon>
        <taxon>Pseudomonadati</taxon>
        <taxon>Pseudomonadota</taxon>
        <taxon>Gammaproteobacteria</taxon>
        <taxon>Thiotrichales</taxon>
        <taxon>Thiotrichaceae</taxon>
        <taxon>environmental samples</taxon>
    </lineage>
</organism>
<dbReference type="PROSITE" id="PS50106">
    <property type="entry name" value="PDZ"/>
    <property type="match status" value="1"/>
</dbReference>
<dbReference type="InterPro" id="IPR036034">
    <property type="entry name" value="PDZ_sf"/>
</dbReference>
<name>A0A6S6UFN4_9GAMM</name>
<dbReference type="CDD" id="cd14727">
    <property type="entry name" value="ChanN-like"/>
    <property type="match status" value="1"/>
</dbReference>
<evidence type="ECO:0000313" key="2">
    <source>
        <dbReference type="EMBL" id="CAA6828504.1"/>
    </source>
</evidence>
<dbReference type="AlphaFoldDB" id="A0A6S6UFN4"/>
<dbReference type="Gene3D" id="2.30.42.10">
    <property type="match status" value="1"/>
</dbReference>
<dbReference type="EMBL" id="CACVAY010000149">
    <property type="protein sequence ID" value="CAA6828504.1"/>
    <property type="molecule type" value="Genomic_DNA"/>
</dbReference>
<dbReference type="Pfam" id="PF04187">
    <property type="entry name" value="Cofac_haem_bdg"/>
    <property type="match status" value="1"/>
</dbReference>
<dbReference type="SMART" id="SM00228">
    <property type="entry name" value="PDZ"/>
    <property type="match status" value="1"/>
</dbReference>
<dbReference type="InterPro" id="IPR007314">
    <property type="entry name" value="Cofac_haem-bd_dom"/>
</dbReference>
<dbReference type="Gene3D" id="3.40.50.11550">
    <property type="match status" value="1"/>
</dbReference>
<reference evidence="2" key="1">
    <citation type="submission" date="2020-01" db="EMBL/GenBank/DDBJ databases">
        <authorList>
            <person name="Meier V. D."/>
            <person name="Meier V D."/>
        </authorList>
    </citation>
    <scope>NUCLEOTIDE SEQUENCE</scope>
    <source>
        <strain evidence="2">HLG_WM_MAG_07</strain>
    </source>
</reference>
<feature type="domain" description="PDZ" evidence="1">
    <location>
        <begin position="299"/>
        <end position="371"/>
    </location>
</feature>
<evidence type="ECO:0000259" key="1">
    <source>
        <dbReference type="PROSITE" id="PS50106"/>
    </source>
</evidence>
<gene>
    <name evidence="2" type="ORF">HELGO_WM9342</name>
</gene>
<protein>
    <recommendedName>
        <fullName evidence="1">PDZ domain-containing protein</fullName>
    </recommendedName>
</protein>
<proteinExistence type="predicted"/>
<dbReference type="SUPFAM" id="SSF50156">
    <property type="entry name" value="PDZ domain-like"/>
    <property type="match status" value="1"/>
</dbReference>
<dbReference type="InterPro" id="IPR001478">
    <property type="entry name" value="PDZ"/>
</dbReference>
<dbReference type="Pfam" id="PF13180">
    <property type="entry name" value="PDZ_2"/>
    <property type="match status" value="1"/>
</dbReference>
<dbReference type="SUPFAM" id="SSF159501">
    <property type="entry name" value="EreA/ChaN-like"/>
    <property type="match status" value="1"/>
</dbReference>
<sequence>MKFSQTLMLSAGGFLTVLLLTIGYAAVEKEPVLATHSDTIKQIKSGSGEKIGYTDMIKDLAKRRVVFVGEQHTRMDHHLTQLTILKEMHARNPKIGIGVEWFQQGFQGVLDDFVLGKIDETEMLRRTEYYERWKFDYRLYRPIMNYARANQLPVIALNAPVEVTRKVSEKGLDGLSKEDRLKLPKEISPPTAEYKKQLDKVFAMHDLPKDQIERFITVQRVWDETMASNTVDFLQANPEAQMVVFSGIGHISHDAGIPRDFARLMPNETYARVMTENEKGDVPVIGEYILQSDEVLLPKKGMMGVWLETLEDHVKITRVSGEGAAAAAGIKAKDKIVSIDGGIIMNMTDLKLLMDRKKPKDSVQLVVIRGNEQKEFKVILK</sequence>
<accession>A0A6S6UFN4</accession>